<sequence length="89" mass="9814">MKPLFPISLSLLMKETNLSLSLSLSSHLAATIFTFTFPAITTVALLPPSDIMQKLFNGILVPFYFGVLLSVMGRIIKKRTISAIVINIF</sequence>
<proteinExistence type="predicted"/>
<protein>
    <submittedName>
        <fullName evidence="1">Uncharacterized protein</fullName>
    </submittedName>
</protein>
<dbReference type="Proteomes" id="UP001062846">
    <property type="component" value="Chromosome 10"/>
</dbReference>
<dbReference type="EMBL" id="CM046397">
    <property type="protein sequence ID" value="KAI8534603.1"/>
    <property type="molecule type" value="Genomic_DNA"/>
</dbReference>
<evidence type="ECO:0000313" key="2">
    <source>
        <dbReference type="Proteomes" id="UP001062846"/>
    </source>
</evidence>
<comment type="caution">
    <text evidence="1">The sequence shown here is derived from an EMBL/GenBank/DDBJ whole genome shotgun (WGS) entry which is preliminary data.</text>
</comment>
<reference evidence="1" key="1">
    <citation type="submission" date="2022-02" db="EMBL/GenBank/DDBJ databases">
        <title>Plant Genome Project.</title>
        <authorList>
            <person name="Zhang R.-G."/>
        </authorList>
    </citation>
    <scope>NUCLEOTIDE SEQUENCE</scope>
    <source>
        <strain evidence="1">AT1</strain>
    </source>
</reference>
<organism evidence="1 2">
    <name type="scientific">Rhododendron molle</name>
    <name type="common">Chinese azalea</name>
    <name type="synonym">Azalea mollis</name>
    <dbReference type="NCBI Taxonomy" id="49168"/>
    <lineage>
        <taxon>Eukaryota</taxon>
        <taxon>Viridiplantae</taxon>
        <taxon>Streptophyta</taxon>
        <taxon>Embryophyta</taxon>
        <taxon>Tracheophyta</taxon>
        <taxon>Spermatophyta</taxon>
        <taxon>Magnoliopsida</taxon>
        <taxon>eudicotyledons</taxon>
        <taxon>Gunneridae</taxon>
        <taxon>Pentapetalae</taxon>
        <taxon>asterids</taxon>
        <taxon>Ericales</taxon>
        <taxon>Ericaceae</taxon>
        <taxon>Ericoideae</taxon>
        <taxon>Rhodoreae</taxon>
        <taxon>Rhododendron</taxon>
    </lineage>
</organism>
<accession>A0ACC0M0N2</accession>
<name>A0ACC0M0N2_RHOML</name>
<gene>
    <name evidence="1" type="ORF">RHMOL_Rhmol10G0103200</name>
</gene>
<evidence type="ECO:0000313" key="1">
    <source>
        <dbReference type="EMBL" id="KAI8534603.1"/>
    </source>
</evidence>
<keyword evidence="2" id="KW-1185">Reference proteome</keyword>